<accession>A0A9P6EVL4</accession>
<comment type="similarity">
    <text evidence="2">Belongs to the POMP/UMP1 family.</text>
</comment>
<dbReference type="GO" id="GO:0005634">
    <property type="term" value="C:nucleus"/>
    <property type="evidence" value="ECO:0007669"/>
    <property type="project" value="TreeGrafter"/>
</dbReference>
<keyword evidence="4" id="KW-0647">Proteasome</keyword>
<keyword evidence="5" id="KW-1185">Reference proteome</keyword>
<dbReference type="PANTHER" id="PTHR12828:SF3">
    <property type="entry name" value="PROTEASOME MATURATION PROTEIN"/>
    <property type="match status" value="1"/>
</dbReference>
<name>A0A9P6EVL4_9AGAR</name>
<dbReference type="GO" id="GO:0000502">
    <property type="term" value="C:proteasome complex"/>
    <property type="evidence" value="ECO:0007669"/>
    <property type="project" value="UniProtKB-KW"/>
</dbReference>
<comment type="caution">
    <text evidence="4">The sequence shown here is derived from an EMBL/GenBank/DDBJ whole genome shotgun (WGS) entry which is preliminary data.</text>
</comment>
<protein>
    <submittedName>
        <fullName evidence="4">Proteasome maturation factor UMP1</fullName>
    </submittedName>
</protein>
<evidence type="ECO:0000313" key="4">
    <source>
        <dbReference type="EMBL" id="KAF9535768.1"/>
    </source>
</evidence>
<evidence type="ECO:0000256" key="1">
    <source>
        <dbReference type="ARBA" id="ARBA00023186"/>
    </source>
</evidence>
<gene>
    <name evidence="4" type="ORF">CPB83DRAFT_32904</name>
</gene>
<dbReference type="GO" id="GO:0005737">
    <property type="term" value="C:cytoplasm"/>
    <property type="evidence" value="ECO:0007669"/>
    <property type="project" value="TreeGrafter"/>
</dbReference>
<dbReference type="InterPro" id="IPR008012">
    <property type="entry name" value="Ump1"/>
</dbReference>
<dbReference type="GO" id="GO:0043248">
    <property type="term" value="P:proteasome assembly"/>
    <property type="evidence" value="ECO:0007669"/>
    <property type="project" value="InterPro"/>
</dbReference>
<dbReference type="PANTHER" id="PTHR12828">
    <property type="entry name" value="PROTEASOME MATURATION PROTEIN UMP1"/>
    <property type="match status" value="1"/>
</dbReference>
<feature type="compositionally biased region" description="Polar residues" evidence="3">
    <location>
        <begin position="9"/>
        <end position="20"/>
    </location>
</feature>
<sequence length="139" mass="15598">MEPSYRIVPSSSPKSASIKDTANSLGLHDSLQYGPRSLAAETKSGNGLKERLENWEATQDNLKLTLERNTFGMHVPLRKLMERKIVSDRPHTLCAPQTNLHLDILMGRDESIDFPDVFLGREAGPSFDIHNEIQKNARS</sequence>
<organism evidence="4 5">
    <name type="scientific">Crepidotus variabilis</name>
    <dbReference type="NCBI Taxonomy" id="179855"/>
    <lineage>
        <taxon>Eukaryota</taxon>
        <taxon>Fungi</taxon>
        <taxon>Dikarya</taxon>
        <taxon>Basidiomycota</taxon>
        <taxon>Agaricomycotina</taxon>
        <taxon>Agaricomycetes</taxon>
        <taxon>Agaricomycetidae</taxon>
        <taxon>Agaricales</taxon>
        <taxon>Agaricineae</taxon>
        <taxon>Crepidotaceae</taxon>
        <taxon>Crepidotus</taxon>
    </lineage>
</organism>
<dbReference type="EMBL" id="MU157824">
    <property type="protein sequence ID" value="KAF9535768.1"/>
    <property type="molecule type" value="Genomic_DNA"/>
</dbReference>
<evidence type="ECO:0000256" key="2">
    <source>
        <dbReference type="ARBA" id="ARBA00043974"/>
    </source>
</evidence>
<evidence type="ECO:0000256" key="3">
    <source>
        <dbReference type="SAM" id="MobiDB-lite"/>
    </source>
</evidence>
<keyword evidence="1" id="KW-0143">Chaperone</keyword>
<evidence type="ECO:0000313" key="5">
    <source>
        <dbReference type="Proteomes" id="UP000807306"/>
    </source>
</evidence>
<dbReference type="Proteomes" id="UP000807306">
    <property type="component" value="Unassembled WGS sequence"/>
</dbReference>
<dbReference type="AlphaFoldDB" id="A0A9P6EVL4"/>
<feature type="region of interest" description="Disordered" evidence="3">
    <location>
        <begin position="1"/>
        <end position="20"/>
    </location>
</feature>
<dbReference type="OrthoDB" id="15001at2759"/>
<reference evidence="4" key="1">
    <citation type="submission" date="2020-11" db="EMBL/GenBank/DDBJ databases">
        <authorList>
            <consortium name="DOE Joint Genome Institute"/>
            <person name="Ahrendt S."/>
            <person name="Riley R."/>
            <person name="Andreopoulos W."/>
            <person name="Labutti K."/>
            <person name="Pangilinan J."/>
            <person name="Ruiz-Duenas F.J."/>
            <person name="Barrasa J.M."/>
            <person name="Sanchez-Garcia M."/>
            <person name="Camarero S."/>
            <person name="Miyauchi S."/>
            <person name="Serrano A."/>
            <person name="Linde D."/>
            <person name="Babiker R."/>
            <person name="Drula E."/>
            <person name="Ayuso-Fernandez I."/>
            <person name="Pacheco R."/>
            <person name="Padilla G."/>
            <person name="Ferreira P."/>
            <person name="Barriuso J."/>
            <person name="Kellner H."/>
            <person name="Castanera R."/>
            <person name="Alfaro M."/>
            <person name="Ramirez L."/>
            <person name="Pisabarro A.G."/>
            <person name="Kuo A."/>
            <person name="Tritt A."/>
            <person name="Lipzen A."/>
            <person name="He G."/>
            <person name="Yan M."/>
            <person name="Ng V."/>
            <person name="Cullen D."/>
            <person name="Martin F."/>
            <person name="Rosso M.-N."/>
            <person name="Henrissat B."/>
            <person name="Hibbett D."/>
            <person name="Martinez A.T."/>
            <person name="Grigoriev I.V."/>
        </authorList>
    </citation>
    <scope>NUCLEOTIDE SEQUENCE</scope>
    <source>
        <strain evidence="4">CBS 506.95</strain>
    </source>
</reference>
<dbReference type="Pfam" id="PF05348">
    <property type="entry name" value="UMP1"/>
    <property type="match status" value="1"/>
</dbReference>
<proteinExistence type="inferred from homology"/>